<reference evidence="2" key="1">
    <citation type="journal article" date="2014" name="Front. Microbiol.">
        <title>High frequency of phylogenetically diverse reductive dehalogenase-homologous genes in deep subseafloor sedimentary metagenomes.</title>
        <authorList>
            <person name="Kawai M."/>
            <person name="Futagami T."/>
            <person name="Toyoda A."/>
            <person name="Takaki Y."/>
            <person name="Nishi S."/>
            <person name="Hori S."/>
            <person name="Arai W."/>
            <person name="Tsubouchi T."/>
            <person name="Morono Y."/>
            <person name="Uchiyama I."/>
            <person name="Ito T."/>
            <person name="Fujiyama A."/>
            <person name="Inagaki F."/>
            <person name="Takami H."/>
        </authorList>
    </citation>
    <scope>NUCLEOTIDE SEQUENCE</scope>
    <source>
        <strain evidence="2">Expedition CK06-06</strain>
    </source>
</reference>
<name>X1VNP2_9ZZZZ</name>
<sequence length="69" mass="7340">MGDGAEDAGDGTMPLSEDEKSQVRAKARDSAKDAMTILGIDRHNKSDTTTVNDIYKQLAGKIISGSPYP</sequence>
<protein>
    <submittedName>
        <fullName evidence="2">Uncharacterized protein</fullName>
    </submittedName>
</protein>
<dbReference type="EMBL" id="BARW01042292">
    <property type="protein sequence ID" value="GAJ21452.1"/>
    <property type="molecule type" value="Genomic_DNA"/>
</dbReference>
<feature type="compositionally biased region" description="Basic and acidic residues" evidence="1">
    <location>
        <begin position="17"/>
        <end position="29"/>
    </location>
</feature>
<proteinExistence type="predicted"/>
<dbReference type="AlphaFoldDB" id="X1VNP2"/>
<feature type="non-terminal residue" evidence="2">
    <location>
        <position position="69"/>
    </location>
</feature>
<organism evidence="2">
    <name type="scientific">marine sediment metagenome</name>
    <dbReference type="NCBI Taxonomy" id="412755"/>
    <lineage>
        <taxon>unclassified sequences</taxon>
        <taxon>metagenomes</taxon>
        <taxon>ecological metagenomes</taxon>
    </lineage>
</organism>
<feature type="region of interest" description="Disordered" evidence="1">
    <location>
        <begin position="1"/>
        <end position="29"/>
    </location>
</feature>
<comment type="caution">
    <text evidence="2">The sequence shown here is derived from an EMBL/GenBank/DDBJ whole genome shotgun (WGS) entry which is preliminary data.</text>
</comment>
<accession>X1VNP2</accession>
<evidence type="ECO:0000256" key="1">
    <source>
        <dbReference type="SAM" id="MobiDB-lite"/>
    </source>
</evidence>
<evidence type="ECO:0000313" key="2">
    <source>
        <dbReference type="EMBL" id="GAJ21452.1"/>
    </source>
</evidence>
<gene>
    <name evidence="2" type="ORF">S12H4_62778</name>
</gene>